<sequence>MHPITIWRNIGVKPYNNELTRLLLNQNIKSRLEQIHNPRFQAEHKVSLARSFEVFEIFNDTHYVFNHGSSGPVFLTLNILIKQLTNPKLSPFETFLRIPEKNNYLLKDFGINYYIENIKKKFDNNDDHIYTKELISVDANLASNVIAESALQHFSYASLTRINIKDTIIDEIAETTNNKKEFLHVYKLIEDEIIFNLDCKSILFTICVKKDYFNKCGYLSGPGGFHIECNNINKVLSELQNNIIESDEYDYTIPQVRLLTCKLNPKYVNVFIFPAMEDSKYANVFIFPAMEDCKYFRAIELVKHNLLTFK</sequence>
<accession>A0A1V0SG32</accession>
<name>A0A1V0SG32_9VIRU</name>
<organism evidence="1">
    <name type="scientific">Hokovirus HKV1</name>
    <dbReference type="NCBI Taxonomy" id="1977638"/>
    <lineage>
        <taxon>Viruses</taxon>
        <taxon>Varidnaviria</taxon>
        <taxon>Bamfordvirae</taxon>
        <taxon>Nucleocytoviricota</taxon>
        <taxon>Megaviricetes</taxon>
        <taxon>Imitervirales</taxon>
        <taxon>Mimiviridae</taxon>
        <taxon>Klosneuvirinae</taxon>
        <taxon>Hokovirus</taxon>
    </lineage>
</organism>
<dbReference type="EMBL" id="KY684104">
    <property type="protein sequence ID" value="ARF10679.1"/>
    <property type="molecule type" value="Genomic_DNA"/>
</dbReference>
<gene>
    <name evidence="1" type="ORF">Hokovirus_2_206</name>
</gene>
<protein>
    <submittedName>
        <fullName evidence="1">Uncharacterized protein</fullName>
    </submittedName>
</protein>
<proteinExistence type="predicted"/>
<evidence type="ECO:0000313" key="1">
    <source>
        <dbReference type="EMBL" id="ARF10679.1"/>
    </source>
</evidence>
<reference evidence="1" key="1">
    <citation type="journal article" date="2017" name="Science">
        <title>Giant viruses with an expanded complement of translation system components.</title>
        <authorList>
            <person name="Schulz F."/>
            <person name="Yutin N."/>
            <person name="Ivanova N.N."/>
            <person name="Ortega D.R."/>
            <person name="Lee T.K."/>
            <person name="Vierheilig J."/>
            <person name="Daims H."/>
            <person name="Horn M."/>
            <person name="Wagner M."/>
            <person name="Jensen G.J."/>
            <person name="Kyrpides N.C."/>
            <person name="Koonin E.V."/>
            <person name="Woyke T."/>
        </authorList>
    </citation>
    <scope>NUCLEOTIDE SEQUENCE</scope>
    <source>
        <strain evidence="1">HKV1</strain>
    </source>
</reference>